<sequence>MLLRHAMRAVSRTRVCTVRHLSAADTVTVSVHEAQSTTAQALRMIGWDDEAADVQAEIMTAAELCGNNQGLVKMFNPSLMAPQPGAGKPVVERETATSAAINANQAPGMLAAVTASDLAADKALENNVINQCVGCTRSFFTKSFLSGDAAVLAPSSGEESASPRHRASVASMAWRSTRLNAASNLISTQVAVVSAYNTSTSSGQLAFYAERQAKRGLVCLALANSPEFVAPSAGASPVFGTNPLAVAVPRKGQAPFSFDMATSAVALFGVLTAKATGAPLAEGVAYDASGKVTTDAGAVLDGGAIATFGGHKGAGLALCVELLAGALSGGAVVGQEVKKDAKNWGHLFLCVKPDALVDEFDAKAAAVCKAVKDAGARVPGDRSAAEAAARVQADELPIPKAIWESITRTAEQGLAE</sequence>
<organism evidence="3 4">
    <name type="scientific">Pelagomonas calceolata</name>
    <dbReference type="NCBI Taxonomy" id="35677"/>
    <lineage>
        <taxon>Eukaryota</taxon>
        <taxon>Sar</taxon>
        <taxon>Stramenopiles</taxon>
        <taxon>Ochrophyta</taxon>
        <taxon>Pelagophyceae</taxon>
        <taxon>Pelagomonadales</taxon>
        <taxon>Pelagomonadaceae</taxon>
        <taxon>Pelagomonas</taxon>
    </lineage>
</organism>
<gene>
    <name evidence="3" type="ORF">PECAL_4P17860</name>
</gene>
<evidence type="ECO:0008006" key="5">
    <source>
        <dbReference type="Google" id="ProtNLM"/>
    </source>
</evidence>
<evidence type="ECO:0000313" key="3">
    <source>
        <dbReference type="EMBL" id="CAH0374500.1"/>
    </source>
</evidence>
<dbReference type="AlphaFoldDB" id="A0A8J2X186"/>
<dbReference type="SUPFAM" id="SSF89733">
    <property type="entry name" value="L-sulfolactate dehydrogenase-like"/>
    <property type="match status" value="2"/>
</dbReference>
<dbReference type="InterPro" id="IPR043143">
    <property type="entry name" value="Mal/L-sulf/L-lact_DH-like_NADP"/>
</dbReference>
<keyword evidence="4" id="KW-1185">Reference proteome</keyword>
<dbReference type="GO" id="GO:0016491">
    <property type="term" value="F:oxidoreductase activity"/>
    <property type="evidence" value="ECO:0007669"/>
    <property type="project" value="UniProtKB-KW"/>
</dbReference>
<dbReference type="Gene3D" id="1.10.1530.10">
    <property type="match status" value="2"/>
</dbReference>
<dbReference type="OrthoDB" id="3512640at2759"/>
<accession>A0A8J2X186</accession>
<dbReference type="PANTHER" id="PTHR11091:SF0">
    <property type="entry name" value="MALATE DEHYDROGENASE"/>
    <property type="match status" value="1"/>
</dbReference>
<dbReference type="Gene3D" id="3.30.1370.60">
    <property type="entry name" value="Hypothetical oxidoreductase yiak, domain 2"/>
    <property type="match status" value="2"/>
</dbReference>
<keyword evidence="2" id="KW-0560">Oxidoreductase</keyword>
<reference evidence="3" key="1">
    <citation type="submission" date="2021-11" db="EMBL/GenBank/DDBJ databases">
        <authorList>
            <consortium name="Genoscope - CEA"/>
            <person name="William W."/>
        </authorList>
    </citation>
    <scope>NUCLEOTIDE SEQUENCE</scope>
</reference>
<comment type="caution">
    <text evidence="3">The sequence shown here is derived from an EMBL/GenBank/DDBJ whole genome shotgun (WGS) entry which is preliminary data.</text>
</comment>
<protein>
    <recommendedName>
        <fullName evidence="5">Malate dehydrogenase</fullName>
    </recommendedName>
</protein>
<evidence type="ECO:0000313" key="4">
    <source>
        <dbReference type="Proteomes" id="UP000789595"/>
    </source>
</evidence>
<dbReference type="InterPro" id="IPR036111">
    <property type="entry name" value="Mal/L-sulfo/L-lacto_DH-like_sf"/>
</dbReference>
<evidence type="ECO:0000256" key="1">
    <source>
        <dbReference type="ARBA" id="ARBA00006056"/>
    </source>
</evidence>
<dbReference type="PANTHER" id="PTHR11091">
    <property type="entry name" value="OXIDOREDUCTASE-RELATED"/>
    <property type="match status" value="1"/>
</dbReference>
<dbReference type="InterPro" id="IPR003767">
    <property type="entry name" value="Malate/L-lactate_DH-like"/>
</dbReference>
<name>A0A8J2X186_9STRA</name>
<dbReference type="Pfam" id="PF02615">
    <property type="entry name" value="Ldh_2"/>
    <property type="match status" value="1"/>
</dbReference>
<dbReference type="InterPro" id="IPR043144">
    <property type="entry name" value="Mal/L-sulf/L-lact_DH-like_ah"/>
</dbReference>
<comment type="similarity">
    <text evidence="1">Belongs to the LDH2/MDH2 oxidoreductase family.</text>
</comment>
<proteinExistence type="inferred from homology"/>
<dbReference type="Proteomes" id="UP000789595">
    <property type="component" value="Unassembled WGS sequence"/>
</dbReference>
<evidence type="ECO:0000256" key="2">
    <source>
        <dbReference type="ARBA" id="ARBA00023002"/>
    </source>
</evidence>
<dbReference type="EMBL" id="CAKKNE010000004">
    <property type="protein sequence ID" value="CAH0374500.1"/>
    <property type="molecule type" value="Genomic_DNA"/>
</dbReference>